<dbReference type="EMBL" id="BJHW01000001">
    <property type="protein sequence ID" value="GDY56931.1"/>
    <property type="molecule type" value="Genomic_DNA"/>
</dbReference>
<comment type="caution">
    <text evidence="1">The sequence shown here is derived from an EMBL/GenBank/DDBJ whole genome shotgun (WGS) entry which is preliminary data.</text>
</comment>
<dbReference type="RefSeq" id="WP_194185722.1">
    <property type="nucleotide sequence ID" value="NZ_BAAASO010000002.1"/>
</dbReference>
<dbReference type="Proteomes" id="UP000301309">
    <property type="component" value="Unassembled WGS sequence"/>
</dbReference>
<protein>
    <submittedName>
        <fullName evidence="1">Uncharacterized protein</fullName>
    </submittedName>
</protein>
<reference evidence="1 2" key="1">
    <citation type="journal article" date="2020" name="Int. J. Syst. Evol. Microbiol.">
        <title>Reclassification of Streptomyces castelarensis and Streptomyces sporoclivatus as later heterotypic synonyms of Streptomyces antimycoticus.</title>
        <authorList>
            <person name="Komaki H."/>
            <person name="Tamura T."/>
        </authorList>
    </citation>
    <scope>NUCLEOTIDE SEQUENCE [LARGE SCALE GENOMIC DNA]</scope>
    <source>
        <strain evidence="1 2">NBRC 13459</strain>
    </source>
</reference>
<organism evidence="1 2">
    <name type="scientific">Streptomyces violaceusniger</name>
    <dbReference type="NCBI Taxonomy" id="68280"/>
    <lineage>
        <taxon>Bacteria</taxon>
        <taxon>Bacillati</taxon>
        <taxon>Actinomycetota</taxon>
        <taxon>Actinomycetes</taxon>
        <taxon>Kitasatosporales</taxon>
        <taxon>Streptomycetaceae</taxon>
        <taxon>Streptomyces</taxon>
        <taxon>Streptomyces violaceusniger group</taxon>
    </lineage>
</organism>
<evidence type="ECO:0000313" key="1">
    <source>
        <dbReference type="EMBL" id="GDY56931.1"/>
    </source>
</evidence>
<keyword evidence="2" id="KW-1185">Reference proteome</keyword>
<name>A0A4D4L5Q0_STRVO</name>
<sequence>MNQILELQELPAAQDTESSEAFVSTFSVESPCPGWPSTFTWGNC</sequence>
<gene>
    <name evidence="1" type="ORF">SVIO_075540</name>
</gene>
<dbReference type="NCBIfam" id="NF038154">
    <property type="entry name" value="lanthi_III_a"/>
    <property type="match status" value="1"/>
</dbReference>
<dbReference type="AlphaFoldDB" id="A0A4D4L5Q0"/>
<evidence type="ECO:0000313" key="2">
    <source>
        <dbReference type="Proteomes" id="UP000301309"/>
    </source>
</evidence>
<accession>A0A4D4L5Q0</accession>
<proteinExistence type="predicted"/>